<accession>A0A0F9QI98</accession>
<organism evidence="2">
    <name type="scientific">marine sediment metagenome</name>
    <dbReference type="NCBI Taxonomy" id="412755"/>
    <lineage>
        <taxon>unclassified sequences</taxon>
        <taxon>metagenomes</taxon>
        <taxon>ecological metagenomes</taxon>
    </lineage>
</organism>
<gene>
    <name evidence="2" type="ORF">LCGC14_1091480</name>
</gene>
<dbReference type="InterPro" id="IPR023387">
    <property type="entry name" value="DUF1653-like_dom"/>
</dbReference>
<protein>
    <recommendedName>
        <fullName evidence="1">DUF1653 domain-containing protein</fullName>
    </recommendedName>
</protein>
<comment type="caution">
    <text evidence="2">The sequence shown here is derived from an EMBL/GenBank/DDBJ whole genome shotgun (WGS) entry which is preliminary data.</text>
</comment>
<reference evidence="2" key="1">
    <citation type="journal article" date="2015" name="Nature">
        <title>Complex archaea that bridge the gap between prokaryotes and eukaryotes.</title>
        <authorList>
            <person name="Spang A."/>
            <person name="Saw J.H."/>
            <person name="Jorgensen S.L."/>
            <person name="Zaremba-Niedzwiedzka K."/>
            <person name="Martijn J."/>
            <person name="Lind A.E."/>
            <person name="van Eijk R."/>
            <person name="Schleper C."/>
            <person name="Guy L."/>
            <person name="Ettema T.J."/>
        </authorList>
    </citation>
    <scope>NUCLEOTIDE SEQUENCE</scope>
</reference>
<name>A0A0F9QI98_9ZZZZ</name>
<sequence length="90" mass="9863">MKLPQKGETWKHFKGGVYTILEIGWFAEAELEVCVVYVTAGGTTFMRRLNNFMELVDSGPRFTYCAPGCISERTGGDTAPGADARMPEPG</sequence>
<dbReference type="EMBL" id="LAZR01004851">
    <property type="protein sequence ID" value="KKN05038.1"/>
    <property type="molecule type" value="Genomic_DNA"/>
</dbReference>
<evidence type="ECO:0000259" key="1">
    <source>
        <dbReference type="Pfam" id="PF07866"/>
    </source>
</evidence>
<evidence type="ECO:0000313" key="2">
    <source>
        <dbReference type="EMBL" id="KKN05038.1"/>
    </source>
</evidence>
<dbReference type="Gene3D" id="2.30.30.320">
    <property type="entry name" value="DUF1653-like domain"/>
    <property type="match status" value="1"/>
</dbReference>
<dbReference type="AlphaFoldDB" id="A0A0F9QI98"/>
<feature type="domain" description="DUF1653" evidence="1">
    <location>
        <begin position="9"/>
        <end position="62"/>
    </location>
</feature>
<dbReference type="Pfam" id="PF07866">
    <property type="entry name" value="DUF1653"/>
    <property type="match status" value="1"/>
</dbReference>
<proteinExistence type="predicted"/>
<dbReference type="InterPro" id="IPR037135">
    <property type="entry name" value="DUF1653-like_dom_sf"/>
</dbReference>